<dbReference type="InterPro" id="IPR050493">
    <property type="entry name" value="FAD-dep_Monooxygenase_BioMet"/>
</dbReference>
<dbReference type="Proteomes" id="UP000274271">
    <property type="component" value="Unassembled WGS sequence"/>
</dbReference>
<accession>A0A3P1CWQ5</accession>
<dbReference type="SUPFAM" id="SSF51905">
    <property type="entry name" value="FAD/NAD(P)-binding domain"/>
    <property type="match status" value="1"/>
</dbReference>
<dbReference type="PRINTS" id="PR00420">
    <property type="entry name" value="RNGMNOXGNASE"/>
</dbReference>
<evidence type="ECO:0000256" key="2">
    <source>
        <dbReference type="ARBA" id="ARBA00023033"/>
    </source>
</evidence>
<keyword evidence="5" id="KW-1185">Reference proteome</keyword>
<sequence length="382" mass="41900">MKNLNHFTIIGGGIAGLTAAIALQKVGIRATVFEAAPIMKPLGAGLALAANAIKAFQKLGISEAILPAGRALDALVIRDQHGREVTRTDTRAVSRKYGIDNFTIHRASLHRALLDQLAGTPILLGKRAISIDQSGDGLMMRFDDGTVHLTDYLVVADGIHSAIRQQLLPSTQPRYAGYTCWRAVVDRPDLNLSEATETWGVCGRVGIVPLADHKIYWFACVNAPANDPKMRGYQVRDLTALFKNYHAPIPEIISQTKDENLLWNDIFDLKPLSHFAFDKVVLLGDAAHATTPNMGQGACQAIEDAVILADELAVGDAAPVAFKRFEQRRLKRTHYIVETSRRIGQVAQTQNPVLAALRNGLFRMLPASIHDRQLETLYTVDF</sequence>
<dbReference type="PANTHER" id="PTHR13789:SF309">
    <property type="entry name" value="PUTATIVE (AFU_ORTHOLOGUE AFUA_6G14510)-RELATED"/>
    <property type="match status" value="1"/>
</dbReference>
<organism evidence="4 5">
    <name type="scientific">Larkinella knui</name>
    <dbReference type="NCBI Taxonomy" id="2025310"/>
    <lineage>
        <taxon>Bacteria</taxon>
        <taxon>Pseudomonadati</taxon>
        <taxon>Bacteroidota</taxon>
        <taxon>Cytophagia</taxon>
        <taxon>Cytophagales</taxon>
        <taxon>Spirosomataceae</taxon>
        <taxon>Larkinella</taxon>
    </lineage>
</organism>
<gene>
    <name evidence="4" type="ORF">EHT87_05600</name>
</gene>
<dbReference type="GO" id="GO:0004497">
    <property type="term" value="F:monooxygenase activity"/>
    <property type="evidence" value="ECO:0007669"/>
    <property type="project" value="UniProtKB-KW"/>
</dbReference>
<dbReference type="Pfam" id="PF01494">
    <property type="entry name" value="FAD_binding_3"/>
    <property type="match status" value="1"/>
</dbReference>
<dbReference type="NCBIfam" id="NF005243">
    <property type="entry name" value="PRK06753.1"/>
    <property type="match status" value="1"/>
</dbReference>
<protein>
    <submittedName>
        <fullName evidence="4">Monooxygenase</fullName>
    </submittedName>
</protein>
<keyword evidence="1" id="KW-0560">Oxidoreductase</keyword>
<dbReference type="AlphaFoldDB" id="A0A3P1CWQ5"/>
<dbReference type="InterPro" id="IPR002938">
    <property type="entry name" value="FAD-bd"/>
</dbReference>
<evidence type="ECO:0000256" key="1">
    <source>
        <dbReference type="ARBA" id="ARBA00023002"/>
    </source>
</evidence>
<evidence type="ECO:0000259" key="3">
    <source>
        <dbReference type="Pfam" id="PF01494"/>
    </source>
</evidence>
<feature type="domain" description="FAD-binding" evidence="3">
    <location>
        <begin position="9"/>
        <end position="338"/>
    </location>
</feature>
<proteinExistence type="predicted"/>
<dbReference type="PANTHER" id="PTHR13789">
    <property type="entry name" value="MONOOXYGENASE"/>
    <property type="match status" value="1"/>
</dbReference>
<name>A0A3P1CWQ5_9BACT</name>
<dbReference type="Gene3D" id="3.50.50.60">
    <property type="entry name" value="FAD/NAD(P)-binding domain"/>
    <property type="match status" value="1"/>
</dbReference>
<dbReference type="RefSeq" id="WP_124904677.1">
    <property type="nucleotide sequence ID" value="NZ_RQJP01000001.1"/>
</dbReference>
<dbReference type="OrthoDB" id="9766816at2"/>
<keyword evidence="2 4" id="KW-0503">Monooxygenase</keyword>
<evidence type="ECO:0000313" key="5">
    <source>
        <dbReference type="Proteomes" id="UP000274271"/>
    </source>
</evidence>
<dbReference type="EMBL" id="RQJP01000001">
    <property type="protein sequence ID" value="RRB17755.1"/>
    <property type="molecule type" value="Genomic_DNA"/>
</dbReference>
<comment type="caution">
    <text evidence="4">The sequence shown here is derived from an EMBL/GenBank/DDBJ whole genome shotgun (WGS) entry which is preliminary data.</text>
</comment>
<dbReference type="GO" id="GO:0071949">
    <property type="term" value="F:FAD binding"/>
    <property type="evidence" value="ECO:0007669"/>
    <property type="project" value="InterPro"/>
</dbReference>
<evidence type="ECO:0000313" key="4">
    <source>
        <dbReference type="EMBL" id="RRB17755.1"/>
    </source>
</evidence>
<reference evidence="4 5" key="1">
    <citation type="submission" date="2018-11" db="EMBL/GenBank/DDBJ databases">
        <authorList>
            <person name="Zhou Z."/>
            <person name="Wang G."/>
        </authorList>
    </citation>
    <scope>NUCLEOTIDE SEQUENCE [LARGE SCALE GENOMIC DNA]</scope>
    <source>
        <strain evidence="4 5">KCTC42998</strain>
    </source>
</reference>
<dbReference type="InterPro" id="IPR036188">
    <property type="entry name" value="FAD/NAD-bd_sf"/>
</dbReference>